<dbReference type="AlphaFoldDB" id="A0A3M7S2W8"/>
<feature type="transmembrane region" description="Helical" evidence="7">
    <location>
        <begin position="372"/>
        <end position="391"/>
    </location>
</feature>
<evidence type="ECO:0000256" key="2">
    <source>
        <dbReference type="ARBA" id="ARBA00008789"/>
    </source>
</evidence>
<keyword evidence="5 7" id="KW-1133">Transmembrane helix</keyword>
<organism evidence="9 10">
    <name type="scientific">Brachionus plicatilis</name>
    <name type="common">Marine rotifer</name>
    <name type="synonym">Brachionus muelleri</name>
    <dbReference type="NCBI Taxonomy" id="10195"/>
    <lineage>
        <taxon>Eukaryota</taxon>
        <taxon>Metazoa</taxon>
        <taxon>Spiralia</taxon>
        <taxon>Gnathifera</taxon>
        <taxon>Rotifera</taxon>
        <taxon>Eurotatoria</taxon>
        <taxon>Monogononta</taxon>
        <taxon>Pseudotrocha</taxon>
        <taxon>Ploima</taxon>
        <taxon>Brachionidae</taxon>
        <taxon>Brachionus</taxon>
    </lineage>
</organism>
<feature type="transmembrane region" description="Helical" evidence="7">
    <location>
        <begin position="264"/>
        <end position="288"/>
    </location>
</feature>
<feature type="transmembrane region" description="Helical" evidence="7">
    <location>
        <begin position="472"/>
        <end position="497"/>
    </location>
</feature>
<dbReference type="GO" id="GO:1902742">
    <property type="term" value="P:apoptotic process involved in development"/>
    <property type="evidence" value="ECO:0007669"/>
    <property type="project" value="TreeGrafter"/>
</dbReference>
<dbReference type="EMBL" id="REGN01002144">
    <property type="protein sequence ID" value="RNA29980.1"/>
    <property type="molecule type" value="Genomic_DNA"/>
</dbReference>
<reference evidence="9 10" key="1">
    <citation type="journal article" date="2018" name="Sci. Rep.">
        <title>Genomic signatures of local adaptation to the degree of environmental predictability in rotifers.</title>
        <authorList>
            <person name="Franch-Gras L."/>
            <person name="Hahn C."/>
            <person name="Garcia-Roger E.M."/>
            <person name="Carmona M.J."/>
            <person name="Serra M."/>
            <person name="Gomez A."/>
        </authorList>
    </citation>
    <scope>NUCLEOTIDE SEQUENCE [LARGE SCALE GENOMIC DNA]</scope>
    <source>
        <strain evidence="9">HYR1</strain>
    </source>
</reference>
<gene>
    <name evidence="9" type="ORF">BpHYR1_028417</name>
</gene>
<keyword evidence="10" id="KW-1185">Reference proteome</keyword>
<dbReference type="PANTHER" id="PTHR16024">
    <property type="entry name" value="XK-RELATED PROTEIN"/>
    <property type="match status" value="1"/>
</dbReference>
<feature type="transmembrane region" description="Helical" evidence="7">
    <location>
        <begin position="608"/>
        <end position="631"/>
    </location>
</feature>
<feature type="transmembrane region" description="Helical" evidence="7">
    <location>
        <begin position="232"/>
        <end position="257"/>
    </location>
</feature>
<feature type="transmembrane region" description="Helical" evidence="7">
    <location>
        <begin position="576"/>
        <end position="596"/>
    </location>
</feature>
<dbReference type="GO" id="GO:0070782">
    <property type="term" value="P:phosphatidylserine exposure on apoptotic cell surface"/>
    <property type="evidence" value="ECO:0007669"/>
    <property type="project" value="TreeGrafter"/>
</dbReference>
<dbReference type="GO" id="GO:0043652">
    <property type="term" value="P:engulfment of apoptotic cell"/>
    <property type="evidence" value="ECO:0007669"/>
    <property type="project" value="TreeGrafter"/>
</dbReference>
<evidence type="ECO:0000256" key="6">
    <source>
        <dbReference type="ARBA" id="ARBA00023136"/>
    </source>
</evidence>
<evidence type="ECO:0000256" key="7">
    <source>
        <dbReference type="RuleBase" id="RU910716"/>
    </source>
</evidence>
<keyword evidence="3" id="KW-1003">Cell membrane</keyword>
<dbReference type="Pfam" id="PF09815">
    <property type="entry name" value="XK-related"/>
    <property type="match status" value="1"/>
</dbReference>
<accession>A0A3M7S2W8</accession>
<dbReference type="GO" id="GO:0005886">
    <property type="term" value="C:plasma membrane"/>
    <property type="evidence" value="ECO:0007669"/>
    <property type="project" value="UniProtKB-SubCell"/>
</dbReference>
<keyword evidence="6 7" id="KW-0472">Membrane</keyword>
<name>A0A3M7S2W8_BRAPC</name>
<dbReference type="PANTHER" id="PTHR16024:SF10">
    <property type="entry name" value="XK-RELATED PROTEIN"/>
    <property type="match status" value="1"/>
</dbReference>
<feature type="region of interest" description="Disordered" evidence="8">
    <location>
        <begin position="514"/>
        <end position="542"/>
    </location>
</feature>
<dbReference type="InterPro" id="IPR050895">
    <property type="entry name" value="XK-related_scramblase"/>
</dbReference>
<feature type="transmembrane region" description="Helical" evidence="7">
    <location>
        <begin position="300"/>
        <end position="324"/>
    </location>
</feature>
<comment type="caution">
    <text evidence="9">The sequence shown here is derived from an EMBL/GenBank/DDBJ whole genome shotgun (WGS) entry which is preliminary data.</text>
</comment>
<proteinExistence type="inferred from homology"/>
<evidence type="ECO:0000313" key="9">
    <source>
        <dbReference type="EMBL" id="RNA29980.1"/>
    </source>
</evidence>
<evidence type="ECO:0000313" key="10">
    <source>
        <dbReference type="Proteomes" id="UP000276133"/>
    </source>
</evidence>
<protein>
    <recommendedName>
        <fullName evidence="7">XK-related protein</fullName>
    </recommendedName>
</protein>
<dbReference type="Proteomes" id="UP000276133">
    <property type="component" value="Unassembled WGS sequence"/>
</dbReference>
<feature type="region of interest" description="Disordered" evidence="8">
    <location>
        <begin position="120"/>
        <end position="146"/>
    </location>
</feature>
<evidence type="ECO:0000256" key="8">
    <source>
        <dbReference type="SAM" id="MobiDB-lite"/>
    </source>
</evidence>
<evidence type="ECO:0000256" key="4">
    <source>
        <dbReference type="ARBA" id="ARBA00022692"/>
    </source>
</evidence>
<evidence type="ECO:0000256" key="5">
    <source>
        <dbReference type="ARBA" id="ARBA00022989"/>
    </source>
</evidence>
<comment type="similarity">
    <text evidence="2 7">Belongs to the XK family.</text>
</comment>
<feature type="transmembrane region" description="Helical" evidence="7">
    <location>
        <begin position="403"/>
        <end position="426"/>
    </location>
</feature>
<evidence type="ECO:0000256" key="3">
    <source>
        <dbReference type="ARBA" id="ARBA00022475"/>
    </source>
</evidence>
<dbReference type="InterPro" id="IPR018629">
    <property type="entry name" value="XK-rel"/>
</dbReference>
<keyword evidence="4 7" id="KW-0812">Transmembrane</keyword>
<dbReference type="OrthoDB" id="10496998at2759"/>
<evidence type="ECO:0000256" key="1">
    <source>
        <dbReference type="ARBA" id="ARBA00004651"/>
    </source>
</evidence>
<comment type="subcellular location">
    <subcellularLocation>
        <location evidence="1">Cell membrane</location>
        <topology evidence="1">Multi-pass membrane protein</topology>
    </subcellularLocation>
    <subcellularLocation>
        <location evidence="7">Membrane</location>
        <topology evidence="7">Multi-pass membrane protein</topology>
    </subcellularLocation>
</comment>
<sequence>MVITFITLTDPVYRGYTIVLVNLENSFVRSHQNFIKTLSKQKLIEQKKKKKRRQRREMLSSTSFAVFETNLDSCPKCGKNICEHASVADVINLPNSLSQDFSTYSSDSSLIKQLFNDSTSSTVTTCSSSSGISKSTSSSSSTASSTVTDSVITQIHRPNQPNGYHVNITENRLQSNINNNNSNKKKSKRKQEERLFCSNESQVSGGVGELSELSELSELNESRQTSSNYHKITVIFVLIGLFSFNFLQETFLLVYYLNSHQIEWLLGSLISVFTGQSLTLIVCLIAEINANKQILFSNPFGKVCLLIPGCLPLSCFVQFFRLILNYKKSCAQQKFQLEFKLSLLFYFNSLFYTLPLIVVNSCYLSTNSRLNWYYTDLLTVSSDATALMFIFSPDARPPNHFMILLVSIFVSISIGLCLFITYYELIKQMRIFAGLKHTPLTAHDTHWLRLGIIELLVYFCFKFCLITSRLCILALFWYLFNQLLLVFVSVHILLLFVSNMGALWPNSNTNIQKKKHASTSSNSNPNLEPKSDPKSDTKSSSKSKLNDLLTIKIISVLGLVDLFINQTSELKNIKRVFAYYLFNFVQNTLILTYWLVNVLHSEHATQKICYTTLIYLSVLLFNVFGLILKYLHIHIIKKRYAKLIELNALAVAATTITTSVAPATTTHSNTTALIQ</sequence>
<feature type="transmembrane region" description="Helical" evidence="7">
    <location>
        <begin position="345"/>
        <end position="366"/>
    </location>
</feature>
<feature type="compositionally biased region" description="Basic and acidic residues" evidence="8">
    <location>
        <begin position="529"/>
        <end position="539"/>
    </location>
</feature>